<keyword evidence="2" id="KW-0732">Signal</keyword>
<feature type="non-terminal residue" evidence="3">
    <location>
        <position position="1"/>
    </location>
</feature>
<gene>
    <name evidence="3" type="ORF">AM593_01954</name>
</gene>
<organism evidence="3 4">
    <name type="scientific">Mytilus galloprovincialis</name>
    <name type="common">Mediterranean mussel</name>
    <dbReference type="NCBI Taxonomy" id="29158"/>
    <lineage>
        <taxon>Eukaryota</taxon>
        <taxon>Metazoa</taxon>
        <taxon>Spiralia</taxon>
        <taxon>Lophotrochozoa</taxon>
        <taxon>Mollusca</taxon>
        <taxon>Bivalvia</taxon>
        <taxon>Autobranchia</taxon>
        <taxon>Pteriomorphia</taxon>
        <taxon>Mytilida</taxon>
        <taxon>Mytiloidea</taxon>
        <taxon>Mytilidae</taxon>
        <taxon>Mytilinae</taxon>
        <taxon>Mytilus</taxon>
    </lineage>
</organism>
<reference evidence="3 4" key="1">
    <citation type="journal article" date="2016" name="PLoS ONE">
        <title>A First Insight into the Genome of the Filter-Feeder Mussel Mytilus galloprovincialis.</title>
        <authorList>
            <person name="Murgarella M."/>
            <person name="Puiu D."/>
            <person name="Novoa B."/>
            <person name="Figueras A."/>
            <person name="Posada D."/>
            <person name="Canchaya C."/>
        </authorList>
    </citation>
    <scope>NUCLEOTIDE SEQUENCE [LARGE SCALE GENOMIC DNA]</scope>
    <source>
        <tissue evidence="3">Muscle</tissue>
    </source>
</reference>
<evidence type="ECO:0000256" key="2">
    <source>
        <dbReference type="SAM" id="SignalP"/>
    </source>
</evidence>
<feature type="transmembrane region" description="Helical" evidence="1">
    <location>
        <begin position="26"/>
        <end position="49"/>
    </location>
</feature>
<dbReference type="EMBL" id="KV586529">
    <property type="protein sequence ID" value="OPL32838.1"/>
    <property type="molecule type" value="Genomic_DNA"/>
</dbReference>
<keyword evidence="1" id="KW-1133">Transmembrane helix</keyword>
<evidence type="ECO:0000256" key="1">
    <source>
        <dbReference type="SAM" id="Phobius"/>
    </source>
</evidence>
<evidence type="ECO:0000313" key="3">
    <source>
        <dbReference type="EMBL" id="OPL32838.1"/>
    </source>
</evidence>
<name>A0A3L5TT64_MYTGA</name>
<feature type="chain" id="PRO_5018141516" evidence="2">
    <location>
        <begin position="21"/>
        <end position="190"/>
    </location>
</feature>
<proteinExistence type="predicted"/>
<dbReference type="AlphaFoldDB" id="A0A3L5TT64"/>
<feature type="signal peptide" evidence="2">
    <location>
        <begin position="1"/>
        <end position="20"/>
    </location>
</feature>
<dbReference type="Proteomes" id="UP000266721">
    <property type="component" value="Unassembled WGS sequence"/>
</dbReference>
<keyword evidence="4" id="KW-1185">Reference proteome</keyword>
<keyword evidence="1" id="KW-0812">Transmembrane</keyword>
<comment type="caution">
    <text evidence="3">The sequence shown here is derived from an EMBL/GenBank/DDBJ whole genome shotgun (WGS) entry which is preliminary data.</text>
</comment>
<sequence length="190" mass="22048">LCVLYKYIFLIICIVDPSHGPDRNNYVAIIVPVLLALFLMLLVCTVNWIRLYKQFVSQDGENDRTRQLEDSTTISCLIYHINKLRVKLKPAGVAIDPTYHEEDDIDGHYCSIRESAMIRPLNQGNISLYLENDAEDDKYNHLNPKIERKITDVYLNNCNIYTKIQNVQSGKQTTVSLPNYDRMELNKDQH</sequence>
<evidence type="ECO:0000313" key="4">
    <source>
        <dbReference type="Proteomes" id="UP000266721"/>
    </source>
</evidence>
<keyword evidence="1" id="KW-0472">Membrane</keyword>
<protein>
    <submittedName>
        <fullName evidence="3">Uncharacterized protein</fullName>
    </submittedName>
</protein>
<feature type="non-terminal residue" evidence="3">
    <location>
        <position position="190"/>
    </location>
</feature>
<accession>A0A3L5TT64</accession>